<accession>A0ABP7BB89</accession>
<protein>
    <submittedName>
        <fullName evidence="1">Uncharacterized protein</fullName>
    </submittedName>
</protein>
<dbReference type="Proteomes" id="UP001500711">
    <property type="component" value="Unassembled WGS sequence"/>
</dbReference>
<organism evidence="1 2">
    <name type="scientific">Lentzea roselyniae</name>
    <dbReference type="NCBI Taxonomy" id="531940"/>
    <lineage>
        <taxon>Bacteria</taxon>
        <taxon>Bacillati</taxon>
        <taxon>Actinomycetota</taxon>
        <taxon>Actinomycetes</taxon>
        <taxon>Pseudonocardiales</taxon>
        <taxon>Pseudonocardiaceae</taxon>
        <taxon>Lentzea</taxon>
    </lineage>
</organism>
<proteinExistence type="predicted"/>
<name>A0ABP7BB89_9PSEU</name>
<evidence type="ECO:0000313" key="1">
    <source>
        <dbReference type="EMBL" id="GAA3653253.1"/>
    </source>
</evidence>
<sequence length="232" mass="25650">MTLAIPEWNDPSLKAGTMVRGALWLLQQVGEGNRFTKEQLRAALPGVSQVDRRIRDLRAYGWVILTNTEDATLTAGDQRFVKAGVPVWDPVAKRAASPQKALSAKEKKAVMARDHYMCTSCGISGGEEYLDDSNQTAVLLVTRQEVVMPDGEQEIQLTTECKRCRAGADDEPVRADDVVAAVQSLDQADRARLLRWMGRGRRGSTPLERAWNSYRRLPAEAKDAVRADLLGS</sequence>
<dbReference type="RefSeq" id="WP_211337691.1">
    <property type="nucleotide sequence ID" value="NZ_BAABBE010000012.1"/>
</dbReference>
<comment type="caution">
    <text evidence="1">The sequence shown here is derived from an EMBL/GenBank/DDBJ whole genome shotgun (WGS) entry which is preliminary data.</text>
</comment>
<keyword evidence="2" id="KW-1185">Reference proteome</keyword>
<dbReference type="EMBL" id="BAABBE010000012">
    <property type="protein sequence ID" value="GAA3653253.1"/>
    <property type="molecule type" value="Genomic_DNA"/>
</dbReference>
<evidence type="ECO:0000313" key="2">
    <source>
        <dbReference type="Proteomes" id="UP001500711"/>
    </source>
</evidence>
<gene>
    <name evidence="1" type="ORF">GCM10022267_44450</name>
</gene>
<reference evidence="2" key="1">
    <citation type="journal article" date="2019" name="Int. J. Syst. Evol. Microbiol.">
        <title>The Global Catalogue of Microorganisms (GCM) 10K type strain sequencing project: providing services to taxonomists for standard genome sequencing and annotation.</title>
        <authorList>
            <consortium name="The Broad Institute Genomics Platform"/>
            <consortium name="The Broad Institute Genome Sequencing Center for Infectious Disease"/>
            <person name="Wu L."/>
            <person name="Ma J."/>
        </authorList>
    </citation>
    <scope>NUCLEOTIDE SEQUENCE [LARGE SCALE GENOMIC DNA]</scope>
    <source>
        <strain evidence="2">JCM 17494</strain>
    </source>
</reference>